<feature type="transmembrane region" description="Helical" evidence="5">
    <location>
        <begin position="290"/>
        <end position="314"/>
    </location>
</feature>
<accession>A0A9D7FDD8</accession>
<evidence type="ECO:0000256" key="4">
    <source>
        <dbReference type="ARBA" id="ARBA00023136"/>
    </source>
</evidence>
<dbReference type="GO" id="GO:0015179">
    <property type="term" value="F:L-amino acid transmembrane transporter activity"/>
    <property type="evidence" value="ECO:0007669"/>
    <property type="project" value="TreeGrafter"/>
</dbReference>
<comment type="subcellular location">
    <subcellularLocation>
        <location evidence="1">Membrane</location>
        <topology evidence="1">Multi-pass membrane protein</topology>
    </subcellularLocation>
</comment>
<organism evidence="6 7">
    <name type="scientific">Candidatus Propionivibrio dominans</name>
    <dbReference type="NCBI Taxonomy" id="2954373"/>
    <lineage>
        <taxon>Bacteria</taxon>
        <taxon>Pseudomonadati</taxon>
        <taxon>Pseudomonadota</taxon>
        <taxon>Betaproteobacteria</taxon>
        <taxon>Rhodocyclales</taxon>
        <taxon>Rhodocyclaceae</taxon>
        <taxon>Propionivibrio</taxon>
    </lineage>
</organism>
<dbReference type="Gene3D" id="1.20.1740.10">
    <property type="entry name" value="Amino acid/polyamine transporter I"/>
    <property type="match status" value="1"/>
</dbReference>
<evidence type="ECO:0000313" key="6">
    <source>
        <dbReference type="EMBL" id="MBK7424328.1"/>
    </source>
</evidence>
<evidence type="ECO:0000256" key="3">
    <source>
        <dbReference type="ARBA" id="ARBA00022989"/>
    </source>
</evidence>
<dbReference type="Proteomes" id="UP000886602">
    <property type="component" value="Unassembled WGS sequence"/>
</dbReference>
<dbReference type="AlphaFoldDB" id="A0A9D7FDD8"/>
<keyword evidence="2 5" id="KW-0812">Transmembrane</keyword>
<feature type="transmembrane region" description="Helical" evidence="5">
    <location>
        <begin position="352"/>
        <end position="376"/>
    </location>
</feature>
<evidence type="ECO:0000256" key="1">
    <source>
        <dbReference type="ARBA" id="ARBA00004141"/>
    </source>
</evidence>
<dbReference type="Pfam" id="PF13520">
    <property type="entry name" value="AA_permease_2"/>
    <property type="match status" value="1"/>
</dbReference>
<feature type="transmembrane region" description="Helical" evidence="5">
    <location>
        <begin position="65"/>
        <end position="90"/>
    </location>
</feature>
<dbReference type="PANTHER" id="PTHR11785:SF512">
    <property type="entry name" value="SOBREMESA, ISOFORM B"/>
    <property type="match status" value="1"/>
</dbReference>
<feature type="transmembrane region" description="Helical" evidence="5">
    <location>
        <begin position="128"/>
        <end position="148"/>
    </location>
</feature>
<gene>
    <name evidence="6" type="ORF">IPJ48_15295</name>
</gene>
<sequence>MIGTGVFTTSGFLLADLRSPWLVLLAWLVGGVLAACGALSYGALARRLPESGGEYLFLSRTIHPAAGVMAGWISILVGFAAPMAAAAIAFGEYLRDWFPGISPQWLGSALLCALALIHALRMEGGNRLHNVTVGVELVLIVVFVVLALSRLPAEAVLQPVPNGGSPAAFAVGLLWVSFSYYGWNAAVYVAGEVRDPERTLPRALLLGTALVTLLYLALNAAFVFAAPWQLLAGETDIGRVAARALGGPLWANALTALIVLVLVASVSALTVAGARVYARMAADGELSRVLALRTSGPQLAIAVQCSLALMLLWTASFKSLLTYIGFTLNLCAAATVVGLIRLKLREGKRLAVAGWPLAQLIFLLGVLWMAWCAIALQPIESLWGLATLAMAWFLWRLGQALRDASPSMSFWRSTQCSKCWFSFGIFV</sequence>
<dbReference type="PIRSF" id="PIRSF006060">
    <property type="entry name" value="AA_transporter"/>
    <property type="match status" value="1"/>
</dbReference>
<evidence type="ECO:0000313" key="7">
    <source>
        <dbReference type="Proteomes" id="UP000886602"/>
    </source>
</evidence>
<proteinExistence type="predicted"/>
<dbReference type="PANTHER" id="PTHR11785">
    <property type="entry name" value="AMINO ACID TRANSPORTER"/>
    <property type="match status" value="1"/>
</dbReference>
<feature type="transmembrane region" description="Helical" evidence="5">
    <location>
        <begin position="320"/>
        <end position="340"/>
    </location>
</feature>
<name>A0A9D7FDD8_9RHOO</name>
<comment type="caution">
    <text evidence="6">The sequence shown here is derived from an EMBL/GenBank/DDBJ whole genome shotgun (WGS) entry which is preliminary data.</text>
</comment>
<dbReference type="GO" id="GO:0016020">
    <property type="term" value="C:membrane"/>
    <property type="evidence" value="ECO:0007669"/>
    <property type="project" value="UniProtKB-SubCell"/>
</dbReference>
<feature type="transmembrane region" description="Helical" evidence="5">
    <location>
        <begin position="20"/>
        <end position="44"/>
    </location>
</feature>
<feature type="transmembrane region" description="Helical" evidence="5">
    <location>
        <begin position="250"/>
        <end position="278"/>
    </location>
</feature>
<evidence type="ECO:0000256" key="2">
    <source>
        <dbReference type="ARBA" id="ARBA00022692"/>
    </source>
</evidence>
<feature type="transmembrane region" description="Helical" evidence="5">
    <location>
        <begin position="102"/>
        <end position="121"/>
    </location>
</feature>
<reference evidence="6" key="1">
    <citation type="submission" date="2020-10" db="EMBL/GenBank/DDBJ databases">
        <title>Connecting structure to function with the recovery of over 1000 high-quality activated sludge metagenome-assembled genomes encoding full-length rRNA genes using long-read sequencing.</title>
        <authorList>
            <person name="Singleton C.M."/>
            <person name="Petriglieri F."/>
            <person name="Kristensen J.M."/>
            <person name="Kirkegaard R.H."/>
            <person name="Michaelsen T.Y."/>
            <person name="Andersen M.H."/>
            <person name="Karst S.M."/>
            <person name="Dueholm M.S."/>
            <person name="Nielsen P.H."/>
            <person name="Albertsen M."/>
        </authorList>
    </citation>
    <scope>NUCLEOTIDE SEQUENCE</scope>
    <source>
        <strain evidence="6">EsbW_18-Q3-R4-48_MAXAC.044</strain>
    </source>
</reference>
<keyword evidence="4 5" id="KW-0472">Membrane</keyword>
<dbReference type="EMBL" id="JADJNC010000028">
    <property type="protein sequence ID" value="MBK7424328.1"/>
    <property type="molecule type" value="Genomic_DNA"/>
</dbReference>
<keyword evidence="3 5" id="KW-1133">Transmembrane helix</keyword>
<protein>
    <submittedName>
        <fullName evidence="6">Amino acid permease</fullName>
    </submittedName>
</protein>
<feature type="transmembrane region" description="Helical" evidence="5">
    <location>
        <begin position="203"/>
        <end position="230"/>
    </location>
</feature>
<dbReference type="InterPro" id="IPR002293">
    <property type="entry name" value="AA/rel_permease1"/>
</dbReference>
<evidence type="ECO:0000256" key="5">
    <source>
        <dbReference type="SAM" id="Phobius"/>
    </source>
</evidence>
<feature type="transmembrane region" description="Helical" evidence="5">
    <location>
        <begin position="168"/>
        <end position="191"/>
    </location>
</feature>
<dbReference type="InterPro" id="IPR050598">
    <property type="entry name" value="AminoAcid_Transporter"/>
</dbReference>
<feature type="transmembrane region" description="Helical" evidence="5">
    <location>
        <begin position="382"/>
        <end position="398"/>
    </location>
</feature>